<gene>
    <name evidence="7" type="ORF">FLP23_00650</name>
</gene>
<feature type="transmembrane region" description="Helical" evidence="6">
    <location>
        <begin position="366"/>
        <end position="386"/>
    </location>
</feature>
<dbReference type="InterPro" id="IPR001851">
    <property type="entry name" value="ABC_transp_permease"/>
</dbReference>
<reference evidence="7 8" key="1">
    <citation type="submission" date="2019-09" db="EMBL/GenBank/DDBJ databases">
        <title>Genome sequencing of strain KACC 19322.</title>
        <authorList>
            <person name="Heo J."/>
            <person name="Kim S.-J."/>
            <person name="Kim J.-S."/>
            <person name="Hong S.-B."/>
            <person name="Kwon S.-W."/>
        </authorList>
    </citation>
    <scope>NUCLEOTIDE SEQUENCE [LARGE SCALE GENOMIC DNA]</scope>
    <source>
        <strain evidence="7 8">KACC 19322</strain>
    </source>
</reference>
<evidence type="ECO:0000256" key="5">
    <source>
        <dbReference type="ARBA" id="ARBA00023136"/>
    </source>
</evidence>
<feature type="transmembrane region" description="Helical" evidence="6">
    <location>
        <begin position="322"/>
        <end position="345"/>
    </location>
</feature>
<evidence type="ECO:0000256" key="3">
    <source>
        <dbReference type="ARBA" id="ARBA00022692"/>
    </source>
</evidence>
<keyword evidence="8" id="KW-1185">Reference proteome</keyword>
<feature type="transmembrane region" description="Helical" evidence="6">
    <location>
        <begin position="77"/>
        <end position="94"/>
    </location>
</feature>
<dbReference type="OrthoDB" id="9792579at2"/>
<dbReference type="GO" id="GO:0022857">
    <property type="term" value="F:transmembrane transporter activity"/>
    <property type="evidence" value="ECO:0007669"/>
    <property type="project" value="InterPro"/>
</dbReference>
<evidence type="ECO:0000313" key="7">
    <source>
        <dbReference type="EMBL" id="QEO10701.1"/>
    </source>
</evidence>
<feature type="transmembrane region" description="Helical" evidence="6">
    <location>
        <begin position="287"/>
        <end position="310"/>
    </location>
</feature>
<name>A0A5C1Y9W7_9MICO</name>
<dbReference type="Pfam" id="PF02653">
    <property type="entry name" value="BPD_transp_2"/>
    <property type="match status" value="1"/>
</dbReference>
<evidence type="ECO:0000256" key="6">
    <source>
        <dbReference type="SAM" id="Phobius"/>
    </source>
</evidence>
<organism evidence="7 8">
    <name type="scientific">Protaetiibacter larvae</name>
    <dbReference type="NCBI Taxonomy" id="2592654"/>
    <lineage>
        <taxon>Bacteria</taxon>
        <taxon>Bacillati</taxon>
        <taxon>Actinomycetota</taxon>
        <taxon>Actinomycetes</taxon>
        <taxon>Micrococcales</taxon>
        <taxon>Microbacteriaceae</taxon>
        <taxon>Protaetiibacter</taxon>
    </lineage>
</organism>
<sequence length="399" mass="40869">MLLGALAVLLGLFGAAQPPGEVSSAFLLATGSDFVQLPPLSLPTVASGIAAGIVLLAITAVATVFAIRGSRRPRGLAVGYVLVAVVALLIWAVADKELSIPALLAGSLAFAVPLVYGSLAGVLSERSGVVNIAIEGQLLSGAFCAAVIGTLTGNLFVALIAAGIAGAAVSIVLAVFAVRYLVDQVIVGVVLNVFVIGLTTFLHSNVLTPATNSPPRFERIAIPGLSQIPLVGPMLFNQTVVVYLMYLVLAIVTIALFRTRWGLRVRAVGEHPQAADTVGINVARTRLLSVLLGGVVAGLGGAYFTIGSVGAFSPEMTAGNGFIALAALIFGRWHPLYAAAAALLFGFTRNLQSLLGIIGSPIPSQFLLMLPYVVTIIAVAGFAGRVRGPAADGVPYVKS</sequence>
<dbReference type="PANTHER" id="PTHR43370">
    <property type="entry name" value="SUGAR ABC TRANSPORTER INTEGRAL MEMBRANE PROTEIN-RELATED"/>
    <property type="match status" value="1"/>
</dbReference>
<feature type="transmembrane region" description="Helical" evidence="6">
    <location>
        <begin position="40"/>
        <end position="65"/>
    </location>
</feature>
<feature type="transmembrane region" description="Helical" evidence="6">
    <location>
        <begin position="185"/>
        <end position="204"/>
    </location>
</feature>
<evidence type="ECO:0000313" key="8">
    <source>
        <dbReference type="Proteomes" id="UP000322159"/>
    </source>
</evidence>
<evidence type="ECO:0000256" key="1">
    <source>
        <dbReference type="ARBA" id="ARBA00004651"/>
    </source>
</evidence>
<proteinExistence type="predicted"/>
<keyword evidence="3 6" id="KW-0812">Transmembrane</keyword>
<dbReference type="GO" id="GO:0005886">
    <property type="term" value="C:plasma membrane"/>
    <property type="evidence" value="ECO:0007669"/>
    <property type="project" value="UniProtKB-SubCell"/>
</dbReference>
<feature type="transmembrane region" description="Helical" evidence="6">
    <location>
        <begin position="240"/>
        <end position="257"/>
    </location>
</feature>
<dbReference type="Proteomes" id="UP000322159">
    <property type="component" value="Chromosome"/>
</dbReference>
<protein>
    <submittedName>
        <fullName evidence="7">ABC transporter permease</fullName>
    </submittedName>
</protein>
<dbReference type="CDD" id="cd06580">
    <property type="entry name" value="TM_PBP1_transp_TpRbsC_like"/>
    <property type="match status" value="1"/>
</dbReference>
<dbReference type="AlphaFoldDB" id="A0A5C1Y9W7"/>
<evidence type="ECO:0000256" key="2">
    <source>
        <dbReference type="ARBA" id="ARBA00022475"/>
    </source>
</evidence>
<keyword evidence="2" id="KW-1003">Cell membrane</keyword>
<feature type="transmembrane region" description="Helical" evidence="6">
    <location>
        <begin position="155"/>
        <end position="178"/>
    </location>
</feature>
<dbReference type="KEGG" id="lyk:FLP23_00650"/>
<evidence type="ECO:0000256" key="4">
    <source>
        <dbReference type="ARBA" id="ARBA00022989"/>
    </source>
</evidence>
<keyword evidence="4 6" id="KW-1133">Transmembrane helix</keyword>
<feature type="transmembrane region" description="Helical" evidence="6">
    <location>
        <begin position="129"/>
        <end position="149"/>
    </location>
</feature>
<keyword evidence="5 6" id="KW-0472">Membrane</keyword>
<dbReference type="PANTHER" id="PTHR43370:SF1">
    <property type="entry name" value="GUANOSINE ABC TRANSPORTER PERMEASE PROTEIN NUPQ"/>
    <property type="match status" value="1"/>
</dbReference>
<dbReference type="EMBL" id="CP043504">
    <property type="protein sequence ID" value="QEO10701.1"/>
    <property type="molecule type" value="Genomic_DNA"/>
</dbReference>
<comment type="subcellular location">
    <subcellularLocation>
        <location evidence="1">Cell membrane</location>
        <topology evidence="1">Multi-pass membrane protein</topology>
    </subcellularLocation>
</comment>
<feature type="transmembrane region" description="Helical" evidence="6">
    <location>
        <begin position="100"/>
        <end position="122"/>
    </location>
</feature>
<accession>A0A5C1Y9W7</accession>